<sequence>MSEHRHHPEHSGQAITIMKVDPILDTGIVITSRAQQPDGSLADRHSAYHDNISPPLNWTNAPDVKAWAIVVEDPDAPREAPFVHWMIWNIRGEIHALPEGLPNTDFLATPQGGIQGRNDMGGYGWFGPRPPAGHGVHRYYFQIFALDDFIPMGPETPLKDLLNALKGATIAKGEMMATYEAPNPQ</sequence>
<dbReference type="CDD" id="cd00865">
    <property type="entry name" value="PEBP_bact_arch"/>
    <property type="match status" value="1"/>
</dbReference>
<proteinExistence type="predicted"/>
<comment type="caution">
    <text evidence="1">The sequence shown here is derived from an EMBL/GenBank/DDBJ whole genome shotgun (WGS) entry which is preliminary data.</text>
</comment>
<keyword evidence="2" id="KW-1185">Reference proteome</keyword>
<dbReference type="PANTHER" id="PTHR30289:SF1">
    <property type="entry name" value="PEBP (PHOSPHATIDYLETHANOLAMINE-BINDING PROTEIN) FAMILY PROTEIN"/>
    <property type="match status" value="1"/>
</dbReference>
<dbReference type="Proteomes" id="UP000249842">
    <property type="component" value="Unassembled WGS sequence"/>
</dbReference>
<accession>A0A328B3N3</accession>
<dbReference type="InterPro" id="IPR036610">
    <property type="entry name" value="PEBP-like_sf"/>
</dbReference>
<dbReference type="NCBIfam" id="TIGR00481">
    <property type="entry name" value="YbhB/YbcL family Raf kinase inhibitor-like protein"/>
    <property type="match status" value="1"/>
</dbReference>
<dbReference type="EMBL" id="QFYP01000001">
    <property type="protein sequence ID" value="RAK60526.1"/>
    <property type="molecule type" value="Genomic_DNA"/>
</dbReference>
<protein>
    <submittedName>
        <fullName evidence="1">YbhB/YbcL family Raf kinase inhibitor-like protein</fullName>
    </submittedName>
</protein>
<dbReference type="Pfam" id="PF01161">
    <property type="entry name" value="PBP"/>
    <property type="match status" value="1"/>
</dbReference>
<dbReference type="PANTHER" id="PTHR30289">
    <property type="entry name" value="UNCHARACTERIZED PROTEIN YBCL-RELATED"/>
    <property type="match status" value="1"/>
</dbReference>
<evidence type="ECO:0000313" key="1">
    <source>
        <dbReference type="EMBL" id="RAK60526.1"/>
    </source>
</evidence>
<dbReference type="SUPFAM" id="SSF49777">
    <property type="entry name" value="PEBP-like"/>
    <property type="match status" value="1"/>
</dbReference>
<evidence type="ECO:0000313" key="2">
    <source>
        <dbReference type="Proteomes" id="UP000249842"/>
    </source>
</evidence>
<organism evidence="1 2">
    <name type="scientific">Phenylobacterium hankyongense</name>
    <dbReference type="NCBI Taxonomy" id="1813876"/>
    <lineage>
        <taxon>Bacteria</taxon>
        <taxon>Pseudomonadati</taxon>
        <taxon>Pseudomonadota</taxon>
        <taxon>Alphaproteobacteria</taxon>
        <taxon>Caulobacterales</taxon>
        <taxon>Caulobacteraceae</taxon>
        <taxon>Phenylobacterium</taxon>
    </lineage>
</organism>
<name>A0A328B3N3_9CAUL</name>
<dbReference type="Gene3D" id="3.90.280.10">
    <property type="entry name" value="PEBP-like"/>
    <property type="match status" value="1"/>
</dbReference>
<dbReference type="InterPro" id="IPR005247">
    <property type="entry name" value="YbhB_YbcL/LppC-like"/>
</dbReference>
<dbReference type="AlphaFoldDB" id="A0A328B3N3"/>
<dbReference type="RefSeq" id="WP_111457819.1">
    <property type="nucleotide sequence ID" value="NZ_QFYP01000001.1"/>
</dbReference>
<dbReference type="OrthoDB" id="9797506at2"/>
<gene>
    <name evidence="1" type="ORF">DJ021_12285</name>
</gene>
<reference evidence="2" key="1">
    <citation type="submission" date="2018-05" db="EMBL/GenBank/DDBJ databases">
        <authorList>
            <person name="Li X."/>
        </authorList>
    </citation>
    <scope>NUCLEOTIDE SEQUENCE [LARGE SCALE GENOMIC DNA]</scope>
    <source>
        <strain evidence="2">HKS-05</strain>
    </source>
</reference>
<dbReference type="InterPro" id="IPR008914">
    <property type="entry name" value="PEBP"/>
</dbReference>